<keyword evidence="4 7" id="KW-0812">Transmembrane</keyword>
<keyword evidence="5 7" id="KW-1133">Transmembrane helix</keyword>
<dbReference type="RefSeq" id="WP_082795162.1">
    <property type="nucleotide sequence ID" value="NZ_JACIDB010000012.1"/>
</dbReference>
<evidence type="ECO:0000256" key="7">
    <source>
        <dbReference type="SAM" id="Phobius"/>
    </source>
</evidence>
<keyword evidence="3" id="KW-1003">Cell membrane</keyword>
<organism evidence="8 9">
    <name type="scientific">Sphingomonas aquatilis</name>
    <dbReference type="NCBI Taxonomy" id="93063"/>
    <lineage>
        <taxon>Bacteria</taxon>
        <taxon>Pseudomonadati</taxon>
        <taxon>Pseudomonadota</taxon>
        <taxon>Alphaproteobacteria</taxon>
        <taxon>Sphingomonadales</taxon>
        <taxon>Sphingomonadaceae</taxon>
        <taxon>Sphingomonas</taxon>
    </lineage>
</organism>
<comment type="caution">
    <text evidence="8">The sequence shown here is derived from an EMBL/GenBank/DDBJ whole genome shotgun (WGS) entry which is preliminary data.</text>
</comment>
<dbReference type="Proteomes" id="UP000528945">
    <property type="component" value="Unassembled WGS sequence"/>
</dbReference>
<evidence type="ECO:0000256" key="4">
    <source>
        <dbReference type="ARBA" id="ARBA00022692"/>
    </source>
</evidence>
<protein>
    <submittedName>
        <fullName evidence="8">Membrane protein YphA (DoxX/SURF4 family)</fullName>
    </submittedName>
</protein>
<feature type="transmembrane region" description="Helical" evidence="7">
    <location>
        <begin position="96"/>
        <end position="116"/>
    </location>
</feature>
<name>A0AAW3TVR1_9SPHN</name>
<gene>
    <name evidence="8" type="ORF">GGR47_003453</name>
</gene>
<evidence type="ECO:0000256" key="3">
    <source>
        <dbReference type="ARBA" id="ARBA00022475"/>
    </source>
</evidence>
<feature type="transmembrane region" description="Helical" evidence="7">
    <location>
        <begin position="16"/>
        <end position="34"/>
    </location>
</feature>
<dbReference type="InterPro" id="IPR051907">
    <property type="entry name" value="DoxX-like_oxidoreductase"/>
</dbReference>
<evidence type="ECO:0000256" key="5">
    <source>
        <dbReference type="ARBA" id="ARBA00022989"/>
    </source>
</evidence>
<feature type="transmembrane region" description="Helical" evidence="7">
    <location>
        <begin position="66"/>
        <end position="89"/>
    </location>
</feature>
<keyword evidence="6 7" id="KW-0472">Membrane</keyword>
<dbReference type="EMBL" id="JACIDB010000012">
    <property type="protein sequence ID" value="MBB3877185.1"/>
    <property type="molecule type" value="Genomic_DNA"/>
</dbReference>
<evidence type="ECO:0000256" key="1">
    <source>
        <dbReference type="ARBA" id="ARBA00004651"/>
    </source>
</evidence>
<comment type="similarity">
    <text evidence="2">Belongs to the DoxX family.</text>
</comment>
<dbReference type="PANTHER" id="PTHR33452:SF19">
    <property type="entry name" value="DOXX FAMILY PROTEIN"/>
    <property type="match status" value="1"/>
</dbReference>
<dbReference type="PANTHER" id="PTHR33452">
    <property type="entry name" value="OXIDOREDUCTASE CATD-RELATED"/>
    <property type="match status" value="1"/>
</dbReference>
<reference evidence="8 9" key="1">
    <citation type="submission" date="2020-08" db="EMBL/GenBank/DDBJ databases">
        <title>Genomic Encyclopedia of Type Strains, Phase IV (KMG-IV): sequencing the most valuable type-strain genomes for metagenomic binning, comparative biology and taxonomic classification.</title>
        <authorList>
            <person name="Goeker M."/>
        </authorList>
    </citation>
    <scope>NUCLEOTIDE SEQUENCE [LARGE SCALE GENOMIC DNA]</scope>
    <source>
        <strain evidence="8 9">DSM 15581</strain>
    </source>
</reference>
<evidence type="ECO:0000313" key="9">
    <source>
        <dbReference type="Proteomes" id="UP000528945"/>
    </source>
</evidence>
<accession>A0AAW3TVR1</accession>
<feature type="transmembrane region" description="Helical" evidence="7">
    <location>
        <begin position="164"/>
        <end position="186"/>
    </location>
</feature>
<dbReference type="GO" id="GO:0005886">
    <property type="term" value="C:plasma membrane"/>
    <property type="evidence" value="ECO:0007669"/>
    <property type="project" value="UniProtKB-SubCell"/>
</dbReference>
<sequence length="216" mass="23843">MMIFRWLNTAFRRVQLLDFLPLLAIRLYLIPIFYEGAHAKLTGFSALVQWFGAPAAQGGLNMPAPLLMATLATATETAGCICLALGLFTRLISIPLMVTMTVAGLSVHWSHGWAAIAGKTAESTLRFQGFMEWLAQNFPGRFNYITQLGDPIILNNGIEFTVTYVIMLAVLLFYGGGRFFSIDYWLAHKQPRLLGWLTPECGDAALVRPTGSPLLT</sequence>
<evidence type="ECO:0000256" key="2">
    <source>
        <dbReference type="ARBA" id="ARBA00006679"/>
    </source>
</evidence>
<dbReference type="InterPro" id="IPR032808">
    <property type="entry name" value="DoxX"/>
</dbReference>
<dbReference type="GeneID" id="78487917"/>
<evidence type="ECO:0000256" key="6">
    <source>
        <dbReference type="ARBA" id="ARBA00023136"/>
    </source>
</evidence>
<keyword evidence="9" id="KW-1185">Reference proteome</keyword>
<proteinExistence type="inferred from homology"/>
<dbReference type="Pfam" id="PF07681">
    <property type="entry name" value="DoxX"/>
    <property type="match status" value="1"/>
</dbReference>
<dbReference type="AlphaFoldDB" id="A0AAW3TVR1"/>
<comment type="subcellular location">
    <subcellularLocation>
        <location evidence="1">Cell membrane</location>
        <topology evidence="1">Multi-pass membrane protein</topology>
    </subcellularLocation>
</comment>
<evidence type="ECO:0000313" key="8">
    <source>
        <dbReference type="EMBL" id="MBB3877185.1"/>
    </source>
</evidence>